<dbReference type="RefSeq" id="XP_028968964.1">
    <property type="nucleotide sequence ID" value="XM_029113131.1"/>
</dbReference>
<feature type="transmembrane region" description="Helical" evidence="10">
    <location>
        <begin position="121"/>
        <end position="141"/>
    </location>
</feature>
<dbReference type="PROSITE" id="PS50262">
    <property type="entry name" value="G_PROTEIN_RECEP_F1_2"/>
    <property type="match status" value="1"/>
</dbReference>
<sequence length="476" mass="53426">MEYRWKWNQFRRGFQSGSIITGMAATDDGVTAAITVSTTYTMSERITFHKDVADGDGGGRNNANNQSSDLVISAEPEQWVSNVKCGTLLSILIVTLCSNIFVLWVVFVRNRVREKQPLSRVQLFIVNLSLADILVALLNILPQLAWDLTGNFEGGIVLCKFVKYAQVFVLYLSTYILTGMSLDRLFSMRAIQAQWETKISSVTKSCRKRKLNRHQSQIGYRKLAKFIVVVAWVLSAVLALPQLLIFSYSRVDFGTTDNSSKFDCLADFSWHPRGVEIYVTSFVIIILGLPVTLMLSCYGYICYIIFRMQKRHPLSLATRSPQRVSDAGFLQSSQRMSLAKVRMVKMTFSVVLCFIVCWTPFCVAQLLMAYALPGSSHVSPLLMVFLLLASLNSAVNPWIYALFCIRGFSVSKAKAPLTVIRQVLERGERWLTMILCPEVISSDESDPIYGDPAVCLYSSSSCPERKSRSEDISVSV</sequence>
<feature type="transmembrane region" description="Helical" evidence="10">
    <location>
        <begin position="277"/>
        <end position="306"/>
    </location>
</feature>
<dbReference type="GO" id="GO:0042277">
    <property type="term" value="F:peptide binding"/>
    <property type="evidence" value="ECO:0007669"/>
    <property type="project" value="TreeGrafter"/>
</dbReference>
<comment type="similarity">
    <text evidence="10">Belongs to the G-protein coupled receptor 1 family. Vasopressin/oxytocin receptor subfamily.</text>
</comment>
<keyword evidence="3 10" id="KW-0812">Transmembrane</keyword>
<dbReference type="GO" id="GO:0005000">
    <property type="term" value="F:vasopressin receptor activity"/>
    <property type="evidence" value="ECO:0007669"/>
    <property type="project" value="InterPro"/>
</dbReference>
<feature type="transmembrane region" description="Helical" evidence="10">
    <location>
        <begin position="346"/>
        <end position="370"/>
    </location>
</feature>
<dbReference type="PANTHER" id="PTHR24241:SF161">
    <property type="entry name" value="G-PROTEIN COUPLED RECEPTORS FAMILY 1 PROFILE DOMAIN-CONTAINING PROTEIN"/>
    <property type="match status" value="1"/>
</dbReference>
<name>A0AAJ7WJ79_9ACAR</name>
<gene>
    <name evidence="13" type="primary">LOC114828559</name>
</gene>
<evidence type="ECO:0000256" key="2">
    <source>
        <dbReference type="ARBA" id="ARBA00022475"/>
    </source>
</evidence>
<keyword evidence="2" id="KW-1003">Cell membrane</keyword>
<evidence type="ECO:0000256" key="10">
    <source>
        <dbReference type="RuleBase" id="RU046427"/>
    </source>
</evidence>
<reference evidence="13" key="1">
    <citation type="submission" date="2025-08" db="UniProtKB">
        <authorList>
            <consortium name="RefSeq"/>
        </authorList>
    </citation>
    <scope>IDENTIFICATION</scope>
</reference>
<dbReference type="PRINTS" id="PR00896">
    <property type="entry name" value="VASOPRESSINR"/>
</dbReference>
<keyword evidence="6 10" id="KW-0472">Membrane</keyword>
<dbReference type="KEGG" id="goe:114828559"/>
<evidence type="ECO:0000256" key="3">
    <source>
        <dbReference type="ARBA" id="ARBA00022692"/>
    </source>
</evidence>
<dbReference type="Gene3D" id="1.20.1070.10">
    <property type="entry name" value="Rhodopsin 7-helix transmembrane proteins"/>
    <property type="match status" value="1"/>
</dbReference>
<evidence type="ECO:0000313" key="12">
    <source>
        <dbReference type="Proteomes" id="UP000694867"/>
    </source>
</evidence>
<feature type="transmembrane region" description="Helical" evidence="10">
    <location>
        <begin position="382"/>
        <end position="405"/>
    </location>
</feature>
<dbReference type="Proteomes" id="UP000694867">
    <property type="component" value="Unplaced"/>
</dbReference>
<dbReference type="SUPFAM" id="SSF81321">
    <property type="entry name" value="Family A G protein-coupled receptor-like"/>
    <property type="match status" value="1"/>
</dbReference>
<dbReference type="GO" id="GO:0005886">
    <property type="term" value="C:plasma membrane"/>
    <property type="evidence" value="ECO:0007669"/>
    <property type="project" value="UniProtKB-SubCell"/>
</dbReference>
<dbReference type="Pfam" id="PF00001">
    <property type="entry name" value="7tm_1"/>
    <property type="match status" value="2"/>
</dbReference>
<keyword evidence="9 10" id="KW-0807">Transducer</keyword>
<evidence type="ECO:0000256" key="4">
    <source>
        <dbReference type="ARBA" id="ARBA00022989"/>
    </source>
</evidence>
<accession>A0AAJ7WJ79</accession>
<proteinExistence type="inferred from homology"/>
<evidence type="ECO:0000259" key="11">
    <source>
        <dbReference type="PROSITE" id="PS50262"/>
    </source>
</evidence>
<evidence type="ECO:0000256" key="6">
    <source>
        <dbReference type="ARBA" id="ARBA00023136"/>
    </source>
</evidence>
<protein>
    <submittedName>
        <fullName evidence="13">Mesotocin receptor-like</fullName>
    </submittedName>
</protein>
<dbReference type="GeneID" id="114828559"/>
<dbReference type="InterPro" id="IPR001817">
    <property type="entry name" value="Vasoprsn_rcpt"/>
</dbReference>
<keyword evidence="8 10" id="KW-0325">Glycoprotein</keyword>
<keyword evidence="12" id="KW-1185">Reference proteome</keyword>
<dbReference type="GO" id="GO:0032870">
    <property type="term" value="P:cellular response to hormone stimulus"/>
    <property type="evidence" value="ECO:0007669"/>
    <property type="project" value="TreeGrafter"/>
</dbReference>
<evidence type="ECO:0000256" key="8">
    <source>
        <dbReference type="ARBA" id="ARBA00023180"/>
    </source>
</evidence>
<evidence type="ECO:0000256" key="9">
    <source>
        <dbReference type="ARBA" id="ARBA00023224"/>
    </source>
</evidence>
<evidence type="ECO:0000256" key="1">
    <source>
        <dbReference type="ARBA" id="ARBA00004651"/>
    </source>
</evidence>
<feature type="transmembrane region" description="Helical" evidence="10">
    <location>
        <begin position="88"/>
        <end position="109"/>
    </location>
</feature>
<evidence type="ECO:0000256" key="7">
    <source>
        <dbReference type="ARBA" id="ARBA00023170"/>
    </source>
</evidence>
<keyword evidence="5 10" id="KW-0297">G-protein coupled receptor</keyword>
<dbReference type="PRINTS" id="PR00237">
    <property type="entry name" value="GPCRRHODOPSN"/>
</dbReference>
<dbReference type="InterPro" id="IPR017452">
    <property type="entry name" value="GPCR_Rhodpsn_7TM"/>
</dbReference>
<dbReference type="InterPro" id="IPR000276">
    <property type="entry name" value="GPCR_Rhodpsn"/>
</dbReference>
<organism evidence="12 13">
    <name type="scientific">Galendromus occidentalis</name>
    <name type="common">western predatory mite</name>
    <dbReference type="NCBI Taxonomy" id="34638"/>
    <lineage>
        <taxon>Eukaryota</taxon>
        <taxon>Metazoa</taxon>
        <taxon>Ecdysozoa</taxon>
        <taxon>Arthropoda</taxon>
        <taxon>Chelicerata</taxon>
        <taxon>Arachnida</taxon>
        <taxon>Acari</taxon>
        <taxon>Parasitiformes</taxon>
        <taxon>Mesostigmata</taxon>
        <taxon>Gamasina</taxon>
        <taxon>Phytoseioidea</taxon>
        <taxon>Phytoseiidae</taxon>
        <taxon>Typhlodrominae</taxon>
        <taxon>Galendromus</taxon>
    </lineage>
</organism>
<keyword evidence="4 10" id="KW-1133">Transmembrane helix</keyword>
<dbReference type="PANTHER" id="PTHR24241">
    <property type="entry name" value="NEUROPEPTIDE RECEPTOR-RELATED G-PROTEIN COUPLED RECEPTOR"/>
    <property type="match status" value="1"/>
</dbReference>
<dbReference type="AlphaFoldDB" id="A0AAJ7WJ79"/>
<feature type="transmembrane region" description="Helical" evidence="10">
    <location>
        <begin position="223"/>
        <end position="245"/>
    </location>
</feature>
<evidence type="ECO:0000313" key="13">
    <source>
        <dbReference type="RefSeq" id="XP_028968964.1"/>
    </source>
</evidence>
<feature type="transmembrane region" description="Helical" evidence="10">
    <location>
        <begin position="161"/>
        <end position="182"/>
    </location>
</feature>
<comment type="subcellular location">
    <subcellularLocation>
        <location evidence="1 10">Cell membrane</location>
        <topology evidence="1 10">Multi-pass membrane protein</topology>
    </subcellularLocation>
</comment>
<feature type="domain" description="G-protein coupled receptors family 1 profile" evidence="11">
    <location>
        <begin position="98"/>
        <end position="400"/>
    </location>
</feature>
<keyword evidence="7 10" id="KW-0675">Receptor</keyword>
<evidence type="ECO:0000256" key="5">
    <source>
        <dbReference type="ARBA" id="ARBA00023040"/>
    </source>
</evidence>